<keyword evidence="3" id="KW-0285">Flavoprotein</keyword>
<evidence type="ECO:0000256" key="3">
    <source>
        <dbReference type="ARBA" id="ARBA00022630"/>
    </source>
</evidence>
<dbReference type="PANTHER" id="PTHR43884">
    <property type="entry name" value="ACYL-COA DEHYDROGENASE"/>
    <property type="match status" value="1"/>
</dbReference>
<dbReference type="PANTHER" id="PTHR43884:SF20">
    <property type="entry name" value="ACYL-COA DEHYDROGENASE FADE28"/>
    <property type="match status" value="1"/>
</dbReference>
<evidence type="ECO:0000256" key="5">
    <source>
        <dbReference type="ARBA" id="ARBA00023002"/>
    </source>
</evidence>
<comment type="caution">
    <text evidence="8">The sequence shown here is derived from an EMBL/GenBank/DDBJ whole genome shotgun (WGS) entry which is preliminary data.</text>
</comment>
<proteinExistence type="inferred from homology"/>
<comment type="similarity">
    <text evidence="2">Belongs to the acyl-CoA dehydrogenase family.</text>
</comment>
<name>A0A4R4XVZ6_9PSEU</name>
<dbReference type="InterPro" id="IPR046373">
    <property type="entry name" value="Acyl-CoA_Oxase/DH_mid-dom_sf"/>
</dbReference>
<feature type="domain" description="Acyl-CoA dehydrogenase/oxidase C-terminal" evidence="6">
    <location>
        <begin position="205"/>
        <end position="343"/>
    </location>
</feature>
<dbReference type="InterPro" id="IPR036250">
    <property type="entry name" value="AcylCo_DH-like_C"/>
</dbReference>
<dbReference type="GO" id="GO:0003995">
    <property type="term" value="F:acyl-CoA dehydrogenase activity"/>
    <property type="evidence" value="ECO:0007669"/>
    <property type="project" value="TreeGrafter"/>
</dbReference>
<gene>
    <name evidence="8" type="ORF">E1288_43235</name>
</gene>
<accession>A0A4R4XVZ6</accession>
<dbReference type="InterPro" id="IPR037069">
    <property type="entry name" value="AcylCoA_DH/ox_N_sf"/>
</dbReference>
<evidence type="ECO:0000313" key="8">
    <source>
        <dbReference type="EMBL" id="TDD35450.1"/>
    </source>
</evidence>
<protein>
    <submittedName>
        <fullName evidence="8">Acyl-CoA dehydrogenase</fullName>
    </submittedName>
</protein>
<evidence type="ECO:0000313" key="9">
    <source>
        <dbReference type="Proteomes" id="UP000294947"/>
    </source>
</evidence>
<dbReference type="RefSeq" id="WP_132494722.1">
    <property type="nucleotide sequence ID" value="NZ_SMKW01000125.1"/>
</dbReference>
<comment type="cofactor">
    <cofactor evidence="1">
        <name>FAD</name>
        <dbReference type="ChEBI" id="CHEBI:57692"/>
    </cofactor>
</comment>
<feature type="domain" description="Acyl-CoA dehydrogenase/oxidase N-terminal" evidence="7">
    <location>
        <begin position="6"/>
        <end position="114"/>
    </location>
</feature>
<evidence type="ECO:0000259" key="6">
    <source>
        <dbReference type="Pfam" id="PF00441"/>
    </source>
</evidence>
<organism evidence="8 9">
    <name type="scientific">Saccharopolyspora elongata</name>
    <dbReference type="NCBI Taxonomy" id="2530387"/>
    <lineage>
        <taxon>Bacteria</taxon>
        <taxon>Bacillati</taxon>
        <taxon>Actinomycetota</taxon>
        <taxon>Actinomycetes</taxon>
        <taxon>Pseudonocardiales</taxon>
        <taxon>Pseudonocardiaceae</taxon>
        <taxon>Saccharopolyspora</taxon>
    </lineage>
</organism>
<dbReference type="CDD" id="cd00567">
    <property type="entry name" value="ACAD"/>
    <property type="match status" value="1"/>
</dbReference>
<dbReference type="Gene3D" id="1.20.140.10">
    <property type="entry name" value="Butyryl-CoA Dehydrogenase, subunit A, domain 3"/>
    <property type="match status" value="1"/>
</dbReference>
<dbReference type="OrthoDB" id="8677713at2"/>
<dbReference type="Pfam" id="PF02771">
    <property type="entry name" value="Acyl-CoA_dh_N"/>
    <property type="match status" value="1"/>
</dbReference>
<dbReference type="Proteomes" id="UP000294947">
    <property type="component" value="Unassembled WGS sequence"/>
</dbReference>
<dbReference type="SUPFAM" id="SSF56645">
    <property type="entry name" value="Acyl-CoA dehydrogenase NM domain-like"/>
    <property type="match status" value="1"/>
</dbReference>
<keyword evidence="9" id="KW-1185">Reference proteome</keyword>
<dbReference type="Gene3D" id="1.10.540.10">
    <property type="entry name" value="Acyl-CoA dehydrogenase/oxidase, N-terminal domain"/>
    <property type="match status" value="1"/>
</dbReference>
<dbReference type="AlphaFoldDB" id="A0A4R4XVZ6"/>
<dbReference type="InterPro" id="IPR009100">
    <property type="entry name" value="AcylCoA_DH/oxidase_NM_dom_sf"/>
</dbReference>
<dbReference type="InterPro" id="IPR009075">
    <property type="entry name" value="AcylCo_DH/oxidase_C"/>
</dbReference>
<keyword evidence="5" id="KW-0560">Oxidoreductase</keyword>
<dbReference type="Pfam" id="PF00441">
    <property type="entry name" value="Acyl-CoA_dh_1"/>
    <property type="match status" value="1"/>
</dbReference>
<dbReference type="Gene3D" id="2.40.110.10">
    <property type="entry name" value="Butyryl-CoA Dehydrogenase, subunit A, domain 2"/>
    <property type="match status" value="1"/>
</dbReference>
<dbReference type="GO" id="GO:0050660">
    <property type="term" value="F:flavin adenine dinucleotide binding"/>
    <property type="evidence" value="ECO:0007669"/>
    <property type="project" value="InterPro"/>
</dbReference>
<reference evidence="8 9" key="1">
    <citation type="submission" date="2019-03" db="EMBL/GenBank/DDBJ databases">
        <title>Draft genome sequences of novel Actinobacteria.</title>
        <authorList>
            <person name="Sahin N."/>
            <person name="Ay H."/>
            <person name="Saygin H."/>
        </authorList>
    </citation>
    <scope>NUCLEOTIDE SEQUENCE [LARGE SCALE GENOMIC DNA]</scope>
    <source>
        <strain evidence="8 9">7K502</strain>
    </source>
</reference>
<dbReference type="EMBL" id="SMKW01000125">
    <property type="protein sequence ID" value="TDD35450.1"/>
    <property type="molecule type" value="Genomic_DNA"/>
</dbReference>
<dbReference type="SUPFAM" id="SSF47203">
    <property type="entry name" value="Acyl-CoA dehydrogenase C-terminal domain-like"/>
    <property type="match status" value="1"/>
</dbReference>
<keyword evidence="4" id="KW-0274">FAD</keyword>
<evidence type="ECO:0000256" key="1">
    <source>
        <dbReference type="ARBA" id="ARBA00001974"/>
    </source>
</evidence>
<evidence type="ECO:0000256" key="2">
    <source>
        <dbReference type="ARBA" id="ARBA00009347"/>
    </source>
</evidence>
<evidence type="ECO:0000256" key="4">
    <source>
        <dbReference type="ARBA" id="ARBA00022827"/>
    </source>
</evidence>
<evidence type="ECO:0000259" key="7">
    <source>
        <dbReference type="Pfam" id="PF02771"/>
    </source>
</evidence>
<dbReference type="InterPro" id="IPR013786">
    <property type="entry name" value="AcylCoA_DH/ox_N"/>
</dbReference>
<sequence length="352" mass="36608">MTFDFTDEQRALRQAVRELLDDHSAEPAVRAAAASATGVDQDLWKLLAEQLGLAGLVVPEGCGGAGAGPVELAIVLEEMGKKLFCGPYLSSSVLAATLLTELSCAEFLPDLASGQRTATVVFAQQSIAAGEGLSGEQRFVLDGATADLLLVVAGGPRVFAVDPAAGGVSIQPMSTVDGTRRLAAITLDDVPARPVGDPGSTAAAVDWTLRTGEVALAAEQAGGARAALDMAVAYARARFQFGRAIGSFQAIKHLCADLLVEVESAYSTAYAAAWALAERSPEATALAAMAQAFCSDAFVRVAADNIQIHGGIGFTWEHPAHLYLRRARSSAQLLGDAATHRERYLSAIVDQG</sequence>